<reference evidence="1" key="1">
    <citation type="journal article" date="2013" name="J. Plant Res.">
        <title>Effect of fungi and light on seed germination of three Opuntia species from semiarid lands of central Mexico.</title>
        <authorList>
            <person name="Delgado-Sanchez P."/>
            <person name="Jimenez-Bremont J.F."/>
            <person name="Guerrero-Gonzalez Mde L."/>
            <person name="Flores J."/>
        </authorList>
    </citation>
    <scope>NUCLEOTIDE SEQUENCE</scope>
    <source>
        <tissue evidence="1">Cladode</tissue>
    </source>
</reference>
<reference evidence="1" key="2">
    <citation type="submission" date="2020-07" db="EMBL/GenBank/DDBJ databases">
        <authorList>
            <person name="Vera ALvarez R."/>
            <person name="Arias-Moreno D.M."/>
            <person name="Jimenez-Jacinto V."/>
            <person name="Jimenez-Bremont J.F."/>
            <person name="Swaminathan K."/>
            <person name="Moose S.P."/>
            <person name="Guerrero-Gonzalez M.L."/>
            <person name="Marino-Ramirez L."/>
            <person name="Landsman D."/>
            <person name="Rodriguez-Kessler M."/>
            <person name="Delgado-Sanchez P."/>
        </authorList>
    </citation>
    <scope>NUCLEOTIDE SEQUENCE</scope>
    <source>
        <tissue evidence="1">Cladode</tissue>
    </source>
</reference>
<organism evidence="1">
    <name type="scientific">Opuntia streptacantha</name>
    <name type="common">Prickly pear cactus</name>
    <name type="synonym">Opuntia cardona</name>
    <dbReference type="NCBI Taxonomy" id="393608"/>
    <lineage>
        <taxon>Eukaryota</taxon>
        <taxon>Viridiplantae</taxon>
        <taxon>Streptophyta</taxon>
        <taxon>Embryophyta</taxon>
        <taxon>Tracheophyta</taxon>
        <taxon>Spermatophyta</taxon>
        <taxon>Magnoliopsida</taxon>
        <taxon>eudicotyledons</taxon>
        <taxon>Gunneridae</taxon>
        <taxon>Pentapetalae</taxon>
        <taxon>Caryophyllales</taxon>
        <taxon>Cactineae</taxon>
        <taxon>Cactaceae</taxon>
        <taxon>Opuntioideae</taxon>
        <taxon>Opuntia</taxon>
    </lineage>
</organism>
<sequence>MIVNKGTILGMFDWILIVFSLDQTPGIRIQAINLNIPPHSNKIINIGHISLNSHNFVVIIDIIKPKPIIDTGVYNRAIITVNLLVNCCRWIEYEERRRRGTNANQAVTGPNDEKMTKNITDFRGKEETDGVESWRVQVEGIDAKEFSHEYKQAIVIGRKRMAEVTLSEFRG</sequence>
<dbReference type="AlphaFoldDB" id="A0A7C9D3W8"/>
<dbReference type="EMBL" id="GISG01086149">
    <property type="protein sequence ID" value="MBA4633261.1"/>
    <property type="molecule type" value="Transcribed_RNA"/>
</dbReference>
<protein>
    <submittedName>
        <fullName evidence="1">Uncharacterized protein</fullName>
    </submittedName>
</protein>
<evidence type="ECO:0000313" key="1">
    <source>
        <dbReference type="EMBL" id="MBA4633261.1"/>
    </source>
</evidence>
<proteinExistence type="predicted"/>
<accession>A0A7C9D3W8</accession>
<name>A0A7C9D3W8_OPUST</name>